<dbReference type="InterPro" id="IPR018841">
    <property type="entry name" value="DUF2442"/>
</dbReference>
<comment type="caution">
    <text evidence="1">The sequence shown here is derived from an EMBL/GenBank/DDBJ whole genome shotgun (WGS) entry which is preliminary data.</text>
</comment>
<dbReference type="EMBL" id="UWOC01000132">
    <property type="protein sequence ID" value="VCU08628.1"/>
    <property type="molecule type" value="Genomic_DNA"/>
</dbReference>
<sequence>MTAGTLHIVAAEPVLHGVLKLTWDDGYEGIVDLRGIMAHGDIFTPLRDPASFKTVHVSPFGHSIYWGEEGDETVDFGCDRLRDLAEQQAALLARAS</sequence>
<protein>
    <recommendedName>
        <fullName evidence="3">DUF2442 domain-containing protein</fullName>
    </recommendedName>
</protein>
<dbReference type="InterPro" id="IPR036782">
    <property type="entry name" value="NE0471-like_N"/>
</dbReference>
<organism evidence="1 2">
    <name type="scientific">Rhodoplanes serenus</name>
    <dbReference type="NCBI Taxonomy" id="200615"/>
    <lineage>
        <taxon>Bacteria</taxon>
        <taxon>Pseudomonadati</taxon>
        <taxon>Pseudomonadota</taxon>
        <taxon>Alphaproteobacteria</taxon>
        <taxon>Hyphomicrobiales</taxon>
        <taxon>Nitrobacteraceae</taxon>
        <taxon>Rhodoplanes</taxon>
    </lineage>
</organism>
<dbReference type="Pfam" id="PF10387">
    <property type="entry name" value="DUF2442"/>
    <property type="match status" value="1"/>
</dbReference>
<dbReference type="Proteomes" id="UP000289200">
    <property type="component" value="Unassembled WGS sequence"/>
</dbReference>
<dbReference type="Gene3D" id="3.30.2020.10">
    <property type="entry name" value="NE0471-like N-terminal domain"/>
    <property type="match status" value="1"/>
</dbReference>
<reference evidence="2" key="1">
    <citation type="submission" date="2018-10" db="EMBL/GenBank/DDBJ databases">
        <authorList>
            <person name="Peiro R."/>
            <person name="Begona"/>
            <person name="Cbmso G."/>
            <person name="Lopez M."/>
            <person name="Gonzalez S."/>
            <person name="Sacristan E."/>
            <person name="Castillo E."/>
        </authorList>
    </citation>
    <scope>NUCLEOTIDE SEQUENCE [LARGE SCALE GENOMIC DNA]</scope>
</reference>
<evidence type="ECO:0008006" key="3">
    <source>
        <dbReference type="Google" id="ProtNLM"/>
    </source>
</evidence>
<evidence type="ECO:0000313" key="2">
    <source>
        <dbReference type="Proteomes" id="UP000289200"/>
    </source>
</evidence>
<gene>
    <name evidence="1" type="ORF">RHODGE_RHODGE_01793</name>
</gene>
<proteinExistence type="predicted"/>
<dbReference type="RefSeq" id="WP_111388414.1">
    <property type="nucleotide sequence ID" value="NZ_UWOC01000132.1"/>
</dbReference>
<accession>A0A327JXL5</accession>
<evidence type="ECO:0000313" key="1">
    <source>
        <dbReference type="EMBL" id="VCU08628.1"/>
    </source>
</evidence>
<dbReference type="SUPFAM" id="SSF143880">
    <property type="entry name" value="NE0471 N-terminal domain-like"/>
    <property type="match status" value="1"/>
</dbReference>
<dbReference type="AlphaFoldDB" id="A0A327JXL5"/>
<name>A0A327JXL5_9BRAD</name>
<dbReference type="OrthoDB" id="9802153at2"/>
<keyword evidence="2" id="KW-1185">Reference proteome</keyword>